<dbReference type="PANTHER" id="PTHR43169">
    <property type="entry name" value="EXSB FAMILY PROTEIN"/>
    <property type="match status" value="1"/>
</dbReference>
<name>A0A8T4KX39_9ARCH</name>
<gene>
    <name evidence="2" type="primary">larE</name>
    <name evidence="2" type="ORF">J4415_03735</name>
</gene>
<evidence type="ECO:0000313" key="3">
    <source>
        <dbReference type="Proteomes" id="UP000677687"/>
    </source>
</evidence>
<dbReference type="Gene3D" id="3.40.50.620">
    <property type="entry name" value="HUPs"/>
    <property type="match status" value="1"/>
</dbReference>
<comment type="caution">
    <text evidence="2">The sequence shown here is derived from an EMBL/GenBank/DDBJ whole genome shotgun (WGS) entry which is preliminary data.</text>
</comment>
<dbReference type="InterPro" id="IPR005232">
    <property type="entry name" value="LarE"/>
</dbReference>
<dbReference type="EMBL" id="JAGVWD010000060">
    <property type="protein sequence ID" value="MBS3057709.1"/>
    <property type="molecule type" value="Genomic_DNA"/>
</dbReference>
<dbReference type="InterPro" id="IPR014729">
    <property type="entry name" value="Rossmann-like_a/b/a_fold"/>
</dbReference>
<evidence type="ECO:0000313" key="2">
    <source>
        <dbReference type="EMBL" id="MBS3057709.1"/>
    </source>
</evidence>
<dbReference type="AlphaFoldDB" id="A0A8T4KX39"/>
<dbReference type="Pfam" id="PF01171">
    <property type="entry name" value="ATP_bind_3"/>
    <property type="match status" value="1"/>
</dbReference>
<dbReference type="NCBIfam" id="TIGR00268">
    <property type="entry name" value="ATP-dependent sacrificial sulfur transferase LarE"/>
    <property type="match status" value="1"/>
</dbReference>
<dbReference type="InterPro" id="IPR052188">
    <property type="entry name" value="Ni-pincer_cofactor_biosynth"/>
</dbReference>
<reference evidence="2" key="2">
    <citation type="submission" date="2021-05" db="EMBL/GenBank/DDBJ databases">
        <title>Protein family content uncovers lineage relationships and bacterial pathway maintenance mechanisms in DPANN archaea.</title>
        <authorList>
            <person name="Castelle C.J."/>
            <person name="Meheust R."/>
            <person name="Jaffe A.L."/>
            <person name="Seitz K."/>
            <person name="Gong X."/>
            <person name="Baker B.J."/>
            <person name="Banfield J.F."/>
        </authorList>
    </citation>
    <scope>NUCLEOTIDE SEQUENCE</scope>
    <source>
        <strain evidence="2">RIFCSPHIGHO2_01_FULL_AR10_44_11</strain>
    </source>
</reference>
<evidence type="ECO:0000259" key="1">
    <source>
        <dbReference type="Pfam" id="PF01171"/>
    </source>
</evidence>
<dbReference type="CDD" id="cd01990">
    <property type="entry name" value="LarE-like"/>
    <property type="match status" value="1"/>
</dbReference>
<dbReference type="GO" id="GO:0016783">
    <property type="term" value="F:sulfurtransferase activity"/>
    <property type="evidence" value="ECO:0007669"/>
    <property type="project" value="InterPro"/>
</dbReference>
<organism evidence="2 3">
    <name type="scientific">Candidatus Iainarchaeum sp</name>
    <dbReference type="NCBI Taxonomy" id="3101447"/>
    <lineage>
        <taxon>Archaea</taxon>
        <taxon>Candidatus Iainarchaeota</taxon>
        <taxon>Candidatus Iainarchaeia</taxon>
        <taxon>Candidatus Iainarchaeales</taxon>
        <taxon>Candidatus Iainarchaeaceae</taxon>
        <taxon>Candidatus Iainarchaeum</taxon>
    </lineage>
</organism>
<accession>A0A8T4KX39</accession>
<dbReference type="PANTHER" id="PTHR43169:SF2">
    <property type="entry name" value="NAD_GMP SYNTHASE DOMAIN-CONTAINING PROTEIN"/>
    <property type="match status" value="1"/>
</dbReference>
<dbReference type="InterPro" id="IPR011063">
    <property type="entry name" value="TilS/TtcA_N"/>
</dbReference>
<reference evidence="2" key="1">
    <citation type="submission" date="2021-03" db="EMBL/GenBank/DDBJ databases">
        <authorList>
            <person name="Jaffe A."/>
        </authorList>
    </citation>
    <scope>NUCLEOTIDE SEQUENCE</scope>
    <source>
        <strain evidence="2">RIFCSPHIGHO2_01_FULL_AR10_44_11</strain>
    </source>
</reference>
<dbReference type="SUPFAM" id="SSF52402">
    <property type="entry name" value="Adenine nucleotide alpha hydrolases-like"/>
    <property type="match status" value="1"/>
</dbReference>
<dbReference type="Proteomes" id="UP000677687">
    <property type="component" value="Unassembled WGS sequence"/>
</dbReference>
<protein>
    <submittedName>
        <fullName evidence="2">ATP-dependent sacrificial sulfur transferase LarE</fullName>
    </submittedName>
</protein>
<proteinExistence type="predicted"/>
<dbReference type="PIRSF" id="PIRSF006661">
    <property type="entry name" value="PP-lp_UCP006661"/>
    <property type="match status" value="1"/>
</dbReference>
<feature type="domain" description="tRNA(Ile)-lysidine/2-thiocytidine synthase N-terminal" evidence="1">
    <location>
        <begin position="21"/>
        <end position="127"/>
    </location>
</feature>
<keyword evidence="2" id="KW-0808">Transferase</keyword>
<sequence>MAELAKKFRALEKILQKMGSVLIAYSGGVDSTFLLKVAHDVLGEKAIAVTAASETYTKSELNDAKKFAKQIGARHIVIKTSELNIKGFAENTAERCYFCKRELFSKLAEIARENRINFVLDASNYDDLDDYRPGMNAAKELGIRSPLVEARLAKQDIRELSRQLKLPTWNKPSMACLSSRFPYGSEINARKLGMVEKAEEILKRIGLRQVRVRHHNEIARIETGRQEMKLLLNPQSLEKVVKDFKKLGFAYVTLDLQGYRSGSMNEVLGARKNGSG</sequence>